<keyword evidence="2" id="KW-1185">Reference proteome</keyword>
<accession>A0AAD4K1J9</accession>
<protein>
    <submittedName>
        <fullName evidence="1">Uncharacterized protein</fullName>
    </submittedName>
</protein>
<gene>
    <name evidence="1" type="ORF">KR093_009272</name>
</gene>
<sequence length="78" mass="9770">VPFDFDTLHLPCDMDQRGTNELIHAFPNHCIWIWNNRFVHEGYYRVYKTYQLEAFFFGQYYERLRRFEVDPHTWDYSL</sequence>
<reference evidence="1" key="1">
    <citation type="journal article" date="2021" name="Mol. Ecol. Resour.">
        <title>Phylogenomic analyses of the genus Drosophila reveals genomic signals of climate adaptation.</title>
        <authorList>
            <person name="Li F."/>
            <person name="Rane R.V."/>
            <person name="Luria V."/>
            <person name="Xiong Z."/>
            <person name="Chen J."/>
            <person name="Li Z."/>
            <person name="Catullo R.A."/>
            <person name="Griffin P.C."/>
            <person name="Schiffer M."/>
            <person name="Pearce S."/>
            <person name="Lee S.F."/>
            <person name="McElroy K."/>
            <person name="Stocker A."/>
            <person name="Shirriffs J."/>
            <person name="Cockerell F."/>
            <person name="Coppin C."/>
            <person name="Sgro C.M."/>
            <person name="Karger A."/>
            <person name="Cain J.W."/>
            <person name="Weber J.A."/>
            <person name="Santpere G."/>
            <person name="Kirschner M.W."/>
            <person name="Hoffmann A.A."/>
            <person name="Oakeshott J.G."/>
            <person name="Zhang G."/>
        </authorList>
    </citation>
    <scope>NUCLEOTIDE SEQUENCE</scope>
    <source>
        <strain evidence="1">BGI-SZ-2011g</strain>
    </source>
</reference>
<evidence type="ECO:0000313" key="2">
    <source>
        <dbReference type="Proteomes" id="UP001200034"/>
    </source>
</evidence>
<dbReference type="Pfam" id="PF15989">
    <property type="entry name" value="DUF4768"/>
    <property type="match status" value="1"/>
</dbReference>
<feature type="non-terminal residue" evidence="1">
    <location>
        <position position="1"/>
    </location>
</feature>
<comment type="caution">
    <text evidence="1">The sequence shown here is derived from an EMBL/GenBank/DDBJ whole genome shotgun (WGS) entry which is preliminary data.</text>
</comment>
<organism evidence="1 2">
    <name type="scientific">Drosophila rubida</name>
    <dbReference type="NCBI Taxonomy" id="30044"/>
    <lineage>
        <taxon>Eukaryota</taxon>
        <taxon>Metazoa</taxon>
        <taxon>Ecdysozoa</taxon>
        <taxon>Arthropoda</taxon>
        <taxon>Hexapoda</taxon>
        <taxon>Insecta</taxon>
        <taxon>Pterygota</taxon>
        <taxon>Neoptera</taxon>
        <taxon>Endopterygota</taxon>
        <taxon>Diptera</taxon>
        <taxon>Brachycera</taxon>
        <taxon>Muscomorpha</taxon>
        <taxon>Ephydroidea</taxon>
        <taxon>Drosophilidae</taxon>
        <taxon>Drosophila</taxon>
    </lineage>
</organism>
<feature type="non-terminal residue" evidence="1">
    <location>
        <position position="78"/>
    </location>
</feature>
<name>A0AAD4K1J9_9MUSC</name>
<dbReference type="InterPro" id="IPR031931">
    <property type="entry name" value="DUF4768"/>
</dbReference>
<dbReference type="EMBL" id="JAJJHW010002585">
    <property type="protein sequence ID" value="KAH8371908.1"/>
    <property type="molecule type" value="Genomic_DNA"/>
</dbReference>
<dbReference type="Proteomes" id="UP001200034">
    <property type="component" value="Unassembled WGS sequence"/>
</dbReference>
<dbReference type="AlphaFoldDB" id="A0AAD4K1J9"/>
<evidence type="ECO:0000313" key="1">
    <source>
        <dbReference type="EMBL" id="KAH8371908.1"/>
    </source>
</evidence>
<proteinExistence type="predicted"/>